<feature type="domain" description="DUF5067" evidence="3">
    <location>
        <begin position="58"/>
        <end position="196"/>
    </location>
</feature>
<proteinExistence type="predicted"/>
<gene>
    <name evidence="4" type="ORF">RQP18_08430</name>
</gene>
<reference evidence="5" key="1">
    <citation type="submission" date="2023-10" db="EMBL/GenBank/DDBJ databases">
        <title>Genome analysis and identification of Salinococcus sp. Bachu38 nov., a PGPR from the rhizosphere of Tamarix.</title>
        <authorList>
            <person name="Liang Z."/>
            <person name="Zhang X."/>
            <person name="Jia J."/>
            <person name="Chen X."/>
            <person name="Wang Y."/>
            <person name="Wang Q."/>
            <person name="Wang R."/>
        </authorList>
    </citation>
    <scope>NUCLEOTIDE SEQUENCE [LARGE SCALE GENOMIC DNA]</scope>
    <source>
        <strain evidence="5">Bachu38</strain>
    </source>
</reference>
<evidence type="ECO:0000256" key="1">
    <source>
        <dbReference type="ARBA" id="ARBA00022729"/>
    </source>
</evidence>
<evidence type="ECO:0000313" key="5">
    <source>
        <dbReference type="Proteomes" id="UP001455384"/>
    </source>
</evidence>
<evidence type="ECO:0000256" key="2">
    <source>
        <dbReference type="SAM" id="MobiDB-lite"/>
    </source>
</evidence>
<dbReference type="InterPro" id="IPR029050">
    <property type="entry name" value="Immunoprotect_excell_Ig-like"/>
</dbReference>
<feature type="compositionally biased region" description="Acidic residues" evidence="2">
    <location>
        <begin position="22"/>
        <end position="40"/>
    </location>
</feature>
<dbReference type="RefSeq" id="WP_342387287.1">
    <property type="nucleotide sequence ID" value="NZ_CP138333.2"/>
</dbReference>
<accession>A0ABZ3CFD0</accession>
<evidence type="ECO:0000313" key="4">
    <source>
        <dbReference type="EMBL" id="WZX28708.1"/>
    </source>
</evidence>
<sequence>MKKTLLTGGLATLLLLGACSSEEPEAAEESVEEESVEENSNEEKTEEANTEAETEESETVERDENSSEVKAMENGAFEIQMAKVEIKDTKILPPGEYSDTGKDRLVVFYDVTSKVTPEEAGETEVSPLMVWTATVEATQETPDTIQDLNVGSVPMDEEYDKYLDTQMSVIKKDKTVENVTVYELENRENPVILKATQGFGGQDLGQMEIDVTE</sequence>
<keyword evidence="5" id="KW-1185">Reference proteome</keyword>
<name>A0ABZ3CFD0_9STAP</name>
<dbReference type="Proteomes" id="UP001455384">
    <property type="component" value="Chromosome"/>
</dbReference>
<dbReference type="Pfam" id="PF16729">
    <property type="entry name" value="DUF5067"/>
    <property type="match status" value="1"/>
</dbReference>
<feature type="compositionally biased region" description="Basic and acidic residues" evidence="2">
    <location>
        <begin position="59"/>
        <end position="71"/>
    </location>
</feature>
<dbReference type="Gene3D" id="2.60.40.1240">
    <property type="match status" value="1"/>
</dbReference>
<dbReference type="PROSITE" id="PS51257">
    <property type="entry name" value="PROKAR_LIPOPROTEIN"/>
    <property type="match status" value="1"/>
</dbReference>
<organism evidence="4 5">
    <name type="scientific">Salinicoccus bachuensis</name>
    <dbReference type="NCBI Taxonomy" id="3136731"/>
    <lineage>
        <taxon>Bacteria</taxon>
        <taxon>Bacillati</taxon>
        <taxon>Bacillota</taxon>
        <taxon>Bacilli</taxon>
        <taxon>Bacillales</taxon>
        <taxon>Staphylococcaceae</taxon>
        <taxon>Salinicoccus</taxon>
    </lineage>
</organism>
<dbReference type="InterPro" id="IPR031989">
    <property type="entry name" value="DUF5067"/>
</dbReference>
<protein>
    <submittedName>
        <fullName evidence="4">DUF5067 domain-containing protein</fullName>
    </submittedName>
</protein>
<feature type="compositionally biased region" description="Acidic residues" evidence="2">
    <location>
        <begin position="48"/>
        <end position="58"/>
    </location>
</feature>
<keyword evidence="1" id="KW-0732">Signal</keyword>
<evidence type="ECO:0000259" key="3">
    <source>
        <dbReference type="Pfam" id="PF16729"/>
    </source>
</evidence>
<feature type="region of interest" description="Disordered" evidence="2">
    <location>
        <begin position="18"/>
        <end position="72"/>
    </location>
</feature>
<dbReference type="EMBL" id="CP138333">
    <property type="protein sequence ID" value="WZX28708.1"/>
    <property type="molecule type" value="Genomic_DNA"/>
</dbReference>